<dbReference type="CDD" id="cd09520">
    <property type="entry name" value="SAM_BICC1"/>
    <property type="match status" value="1"/>
</dbReference>
<dbReference type="GO" id="GO:0003723">
    <property type="term" value="F:RNA binding"/>
    <property type="evidence" value="ECO:0007669"/>
    <property type="project" value="UniProtKB-UniRule"/>
</dbReference>
<dbReference type="PANTHER" id="PTHR10627">
    <property type="entry name" value="SCP160"/>
    <property type="match status" value="1"/>
</dbReference>
<dbReference type="InterPro" id="IPR054727">
    <property type="entry name" value="BICC1_KH"/>
</dbReference>
<dbReference type="CDD" id="cd22422">
    <property type="entry name" value="KH-I_BICC1_rpt3"/>
    <property type="match status" value="1"/>
</dbReference>
<reference evidence="8" key="1">
    <citation type="submission" date="2018-09" db="EMBL/GenBank/DDBJ databases">
        <title>Common duck and Muscovy duck high density SNP chip.</title>
        <authorList>
            <person name="Vignal A."/>
            <person name="Thebault N."/>
            <person name="Warren W.C."/>
        </authorList>
    </citation>
    <scope>NUCLEOTIDE SEQUENCE [LARGE SCALE GENOMIC DNA]</scope>
</reference>
<dbReference type="Pfam" id="PF00013">
    <property type="entry name" value="KH_1"/>
    <property type="match status" value="2"/>
</dbReference>
<reference evidence="8" key="2">
    <citation type="submission" date="2025-08" db="UniProtKB">
        <authorList>
            <consortium name="Ensembl"/>
        </authorList>
    </citation>
    <scope>IDENTIFICATION</scope>
</reference>
<keyword evidence="3" id="KW-0677">Repeat</keyword>
<feature type="compositionally biased region" description="Gly residues" evidence="6">
    <location>
        <begin position="33"/>
        <end position="44"/>
    </location>
</feature>
<dbReference type="Ensembl" id="ENSCMMT00000023168.1">
    <property type="protein sequence ID" value="ENSCMMP00000021148.1"/>
    <property type="gene ID" value="ENSCMMG00000013323.1"/>
</dbReference>
<feature type="region of interest" description="Disordered" evidence="6">
    <location>
        <begin position="987"/>
        <end position="1022"/>
    </location>
</feature>
<dbReference type="Pfam" id="PF00536">
    <property type="entry name" value="SAM_1"/>
    <property type="match status" value="1"/>
</dbReference>
<dbReference type="SUPFAM" id="SSF54791">
    <property type="entry name" value="Eukaryotic type KH-domain (KH-domain type I)"/>
    <property type="match status" value="3"/>
</dbReference>
<feature type="compositionally biased region" description="Pro residues" evidence="6">
    <location>
        <begin position="63"/>
        <end position="72"/>
    </location>
</feature>
<organism evidence="8 9">
    <name type="scientific">Cairina moschata</name>
    <name type="common">Muscovy duck</name>
    <dbReference type="NCBI Taxonomy" id="8855"/>
    <lineage>
        <taxon>Eukaryota</taxon>
        <taxon>Metazoa</taxon>
        <taxon>Chordata</taxon>
        <taxon>Craniata</taxon>
        <taxon>Vertebrata</taxon>
        <taxon>Euteleostomi</taxon>
        <taxon>Archelosauria</taxon>
        <taxon>Archosauria</taxon>
        <taxon>Dinosauria</taxon>
        <taxon>Saurischia</taxon>
        <taxon>Theropoda</taxon>
        <taxon>Coelurosauria</taxon>
        <taxon>Aves</taxon>
        <taxon>Neognathae</taxon>
        <taxon>Galloanserae</taxon>
        <taxon>Anseriformes</taxon>
        <taxon>Anatidae</taxon>
        <taxon>Anatinae</taxon>
        <taxon>Cairina</taxon>
    </lineage>
</organism>
<dbReference type="Gene3D" id="1.10.150.50">
    <property type="entry name" value="Transcription Factor, Ets-1"/>
    <property type="match status" value="1"/>
</dbReference>
<dbReference type="PROSITE" id="PS50105">
    <property type="entry name" value="SAM_DOMAIN"/>
    <property type="match status" value="1"/>
</dbReference>
<dbReference type="Gene3D" id="3.30.1370.10">
    <property type="entry name" value="K Homology domain, type 1"/>
    <property type="match status" value="1"/>
</dbReference>
<protein>
    <submittedName>
        <fullName evidence="8">BicC family RNA binding protein 1</fullName>
    </submittedName>
</protein>
<accession>A0A8C3CGW2</accession>
<dbReference type="GO" id="GO:0005737">
    <property type="term" value="C:cytoplasm"/>
    <property type="evidence" value="ECO:0007669"/>
    <property type="project" value="TreeGrafter"/>
</dbReference>
<dbReference type="PROSITE" id="PS50084">
    <property type="entry name" value="KH_TYPE_1"/>
    <property type="match status" value="2"/>
</dbReference>
<evidence type="ECO:0000256" key="2">
    <source>
        <dbReference type="ARBA" id="ARBA00022473"/>
    </source>
</evidence>
<dbReference type="SUPFAM" id="SSF47769">
    <property type="entry name" value="SAM/Pointed domain"/>
    <property type="match status" value="1"/>
</dbReference>
<dbReference type="Proteomes" id="UP000694556">
    <property type="component" value="Chromosome 6"/>
</dbReference>
<dbReference type="InterPro" id="IPR036612">
    <property type="entry name" value="KH_dom_type_1_sf"/>
</dbReference>
<evidence type="ECO:0000256" key="6">
    <source>
        <dbReference type="SAM" id="MobiDB-lite"/>
    </source>
</evidence>
<dbReference type="InterPro" id="IPR013761">
    <property type="entry name" value="SAM/pointed_sf"/>
</dbReference>
<evidence type="ECO:0000256" key="4">
    <source>
        <dbReference type="ARBA" id="ARBA00022884"/>
    </source>
</evidence>
<feature type="region of interest" description="Disordered" evidence="6">
    <location>
        <begin position="795"/>
        <end position="818"/>
    </location>
</feature>
<feature type="compositionally biased region" description="Polar residues" evidence="6">
    <location>
        <begin position="207"/>
        <end position="220"/>
    </location>
</feature>
<feature type="compositionally biased region" description="Pro residues" evidence="6">
    <location>
        <begin position="82"/>
        <end position="103"/>
    </location>
</feature>
<dbReference type="Pfam" id="PF22985">
    <property type="entry name" value="KH_BICC1"/>
    <property type="match status" value="2"/>
</dbReference>
<dbReference type="InterPro" id="IPR001660">
    <property type="entry name" value="SAM"/>
</dbReference>
<feature type="compositionally biased region" description="Low complexity" evidence="6">
    <location>
        <begin position="130"/>
        <end position="142"/>
    </location>
</feature>
<evidence type="ECO:0000259" key="7">
    <source>
        <dbReference type="PROSITE" id="PS50105"/>
    </source>
</evidence>
<dbReference type="SMART" id="SM00322">
    <property type="entry name" value="KH"/>
    <property type="match status" value="3"/>
</dbReference>
<keyword evidence="2" id="KW-0217">Developmental protein</keyword>
<dbReference type="InterPro" id="IPR047549">
    <property type="entry name" value="BICC1_KH-I_rpt1"/>
</dbReference>
<dbReference type="FunFam" id="3.30.310.270:FF:000001">
    <property type="entry name" value="BicC family RNA binding protein 1"/>
    <property type="match status" value="1"/>
</dbReference>
<feature type="compositionally biased region" description="Basic residues" evidence="6">
    <location>
        <begin position="16"/>
        <end position="25"/>
    </location>
</feature>
<dbReference type="InterPro" id="IPR047553">
    <property type="entry name" value="BICC1_KH-I_rpt3"/>
</dbReference>
<dbReference type="InterPro" id="IPR037974">
    <property type="entry name" value="BICC1_SAM_dom"/>
</dbReference>
<dbReference type="FunFam" id="3.30.310.270:FF:000002">
    <property type="entry name" value="BicC family RNA binding protein 1"/>
    <property type="match status" value="1"/>
</dbReference>
<evidence type="ECO:0000256" key="3">
    <source>
        <dbReference type="ARBA" id="ARBA00022737"/>
    </source>
</evidence>
<dbReference type="CDD" id="cd22421">
    <property type="entry name" value="KH-I_BICC1_rpt2"/>
    <property type="match status" value="1"/>
</dbReference>
<feature type="domain" description="SAM" evidence="7">
    <location>
        <begin position="1073"/>
        <end position="1136"/>
    </location>
</feature>
<feature type="compositionally biased region" description="Gly residues" evidence="6">
    <location>
        <begin position="148"/>
        <end position="166"/>
    </location>
</feature>
<dbReference type="AlphaFoldDB" id="A0A8C3CGW2"/>
<name>A0A8C3CGW2_CAIMO</name>
<dbReference type="InterPro" id="IPR004087">
    <property type="entry name" value="KH_dom"/>
</dbReference>
<sequence length="1174" mass="124592">MATPGRPVLPPAPRGRAARPLRPRAAHLTAGGRPRGGQGGGGSSGAPHRRPGPATGTALGPAPAGPPPPPPARRSGAASPLPARPSPPPPPPGPRPGISPAPPRRAGGGPMEAGMLCGLRAGWGRRRAADAAGPGPRTLGGEPEAEAGAGGGAGAGALAGGGGWDEAGGRLWGQIASRGEAAEWGSERRRGPPGSAMAAQCDPLSGYLQQPLSDPGSNSERSTDSPVPGSEEDSAGPPRTLHSPEWGEERFRVDRKKLEAMLQAAAEGKGKSGEDFFQKIMEETNTQIAWPSKLKIGAKSKKDPHIKVSGKKENVKEAKEKIMSVLDTKSNRVTLKMDVSHTEHSHVIGKGGNNIKKVMEETGCHIHFPDSNRNNQAEKSNQVSIAGQPAGVESARVRIRELLPLVLMFELPIAGILQPIPDPNSPTIQHISQTYNISVSFKQRSRMYGATVIVRGSQNNTSAVKEGTAMLLEHLAGSLASAIPVSTQLDIAAQHHLFMMGRNGSNIKHIMQRTGAQIHFPDPSNPQKKSTVYLQGTIESVCLARQYLMGCLPLVLMFDMKEEIEVEPQFITQLMEQLDVFISIKPKPKQPSKSVIVKSVERNALNMYEARKCLLGLESSGVTIPSNPSTVSCPVGLSCPGLDILSSAGLGLTGLGLLGPTALSVNTSTTPNSLLNALNSSVSPLQSPSSGTPSPTLWATSLANTNATGFSAIPHLMIPSTAQATLTSILLSGVPSYSQNTPSPPPGLTPVEVHVNGMQPESKKGSPSLNGHVKTSNIKYAALSATSLGENVLSTNHSDSARQTSTHGASEQVAAKSNSAEGCNDAFVEVGMPRSPSHSANTSDLKQMMSSSKQACTKRQTVELLQGTKNSHLHTTERLLSDAELSASESPMADKKAPGSERAAERAAAAQQNSERARLAQPSYVNMQAFDYEQKKLLATKAMLKKPVVTEVRTPTNTWSGLGFSKSMPAETIKELRRANHVSYKPSMTTTYEGSSMSLSRSNSREHLGNGSESDNWRDHNGLGPTAHEFVSSIGSPKRKQNKSAEHYLSSSNYMDCISSLTGSNGCNLNSLFKGSDLPELFSKLGLGKYTDVFQQQEIDLQTFLTLTDQDLKELGITTFGARRKMLLAISELNKNRRKLFDPANIRASFLEGGASGRLPRQYHSDIASVSGRW</sequence>
<evidence type="ECO:0000313" key="8">
    <source>
        <dbReference type="Ensembl" id="ENSCMMP00000021148.1"/>
    </source>
</evidence>
<feature type="compositionally biased region" description="Low complexity" evidence="6">
    <location>
        <begin position="52"/>
        <end position="62"/>
    </location>
</feature>
<evidence type="ECO:0000256" key="5">
    <source>
        <dbReference type="PROSITE-ProRule" id="PRU00117"/>
    </source>
</evidence>
<evidence type="ECO:0000256" key="1">
    <source>
        <dbReference type="ARBA" id="ARBA00007662"/>
    </source>
</evidence>
<dbReference type="InterPro" id="IPR047554">
    <property type="entry name" value="BICC1_KH-I_rpt2"/>
</dbReference>
<reference evidence="8" key="3">
    <citation type="submission" date="2025-09" db="UniProtKB">
        <authorList>
            <consortium name="Ensembl"/>
        </authorList>
    </citation>
    <scope>IDENTIFICATION</scope>
</reference>
<feature type="region of interest" description="Disordered" evidence="6">
    <location>
        <begin position="1"/>
        <end position="248"/>
    </location>
</feature>
<dbReference type="CDD" id="cd22420">
    <property type="entry name" value="KH-I_BICC1_rpt1"/>
    <property type="match status" value="1"/>
</dbReference>
<dbReference type="Pfam" id="PF24234">
    <property type="entry name" value="KH_BICC1_1st"/>
    <property type="match status" value="1"/>
</dbReference>
<comment type="similarity">
    <text evidence="1">Belongs to the BicC family.</text>
</comment>
<evidence type="ECO:0000313" key="9">
    <source>
        <dbReference type="Proteomes" id="UP000694556"/>
    </source>
</evidence>
<dbReference type="PANTHER" id="PTHR10627:SF78">
    <property type="entry name" value="PROTEIN BICAUDAL C HOMOLOG 1"/>
    <property type="match status" value="1"/>
</dbReference>
<proteinExistence type="inferred from homology"/>
<dbReference type="FunFam" id="1.10.150.50:FF:000025">
    <property type="entry name" value="Ankyrin repeat and sterile alpha motif domain-containing 6"/>
    <property type="match status" value="1"/>
</dbReference>
<keyword evidence="9" id="KW-1185">Reference proteome</keyword>
<dbReference type="Gene3D" id="3.30.310.270">
    <property type="match status" value="2"/>
</dbReference>
<keyword evidence="4 5" id="KW-0694">RNA-binding</keyword>
<dbReference type="SMART" id="SM00454">
    <property type="entry name" value="SAM"/>
    <property type="match status" value="1"/>
</dbReference>
<dbReference type="InterPro" id="IPR004088">
    <property type="entry name" value="KH_dom_type_1"/>
</dbReference>